<dbReference type="AlphaFoldDB" id="A0A2M6W1W7"/>
<evidence type="ECO:0008006" key="3">
    <source>
        <dbReference type="Google" id="ProtNLM"/>
    </source>
</evidence>
<evidence type="ECO:0000313" key="2">
    <source>
        <dbReference type="Proteomes" id="UP000229362"/>
    </source>
</evidence>
<evidence type="ECO:0000313" key="1">
    <source>
        <dbReference type="EMBL" id="PIT86710.1"/>
    </source>
</evidence>
<dbReference type="Proteomes" id="UP000229362">
    <property type="component" value="Unassembled WGS sequence"/>
</dbReference>
<reference evidence="2" key="1">
    <citation type="submission" date="2017-09" db="EMBL/GenBank/DDBJ databases">
        <title>Depth-based differentiation of microbial function through sediment-hosted aquifers and enrichment of novel symbionts in the deep terrestrial subsurface.</title>
        <authorList>
            <person name="Probst A.J."/>
            <person name="Ladd B."/>
            <person name="Jarett J.K."/>
            <person name="Geller-Mcgrath D.E."/>
            <person name="Sieber C.M.K."/>
            <person name="Emerson J.B."/>
            <person name="Anantharaman K."/>
            <person name="Thomas B.C."/>
            <person name="Malmstrom R."/>
            <person name="Stieglmeier M."/>
            <person name="Klingl A."/>
            <person name="Woyke T."/>
            <person name="Ryan C.M."/>
            <person name="Banfield J.F."/>
        </authorList>
    </citation>
    <scope>NUCLEOTIDE SEQUENCE [LARGE SCALE GENOMIC DNA]</scope>
</reference>
<proteinExistence type="predicted"/>
<sequence>MHISWLGNTGIKLVVKPFDQDVTVLIDAYKHAQGAVPRSLTTDIALYTRGLDEAITISGDPFVLSGAGECETKDVLIASTEGHEEGEFVLRIDAERMSIGHLGLIKKQPSAAIIGMLSGVDILFIPVGGKDSISAETAAKIVSAIEPRIVIPMASKSDNDPEAADVNDFVKQLGIASEVSEKKVIIKHSTLPQDEMKIIVLTKE</sequence>
<dbReference type="Pfam" id="PF13483">
    <property type="entry name" value="Lactamase_B_3"/>
    <property type="match status" value="1"/>
</dbReference>
<gene>
    <name evidence="1" type="ORF">COU33_01635</name>
</gene>
<accession>A0A2M6W1W7</accession>
<dbReference type="InterPro" id="IPR036866">
    <property type="entry name" value="RibonucZ/Hydroxyglut_hydro"/>
</dbReference>
<dbReference type="PANTHER" id="PTHR39189">
    <property type="entry name" value="UPF0173 METAL-DEPENDENT HYDROLASE YTKL"/>
    <property type="match status" value="1"/>
</dbReference>
<name>A0A2M6W1W7_9BACT</name>
<dbReference type="PANTHER" id="PTHR39189:SF1">
    <property type="entry name" value="UPF0173 METAL-DEPENDENT HYDROLASE YTKL"/>
    <property type="match status" value="1"/>
</dbReference>
<comment type="caution">
    <text evidence="1">The sequence shown here is derived from an EMBL/GenBank/DDBJ whole genome shotgun (WGS) entry which is preliminary data.</text>
</comment>
<organism evidence="1 2">
    <name type="scientific">Candidatus Magasanikbacteria bacterium CG10_big_fil_rev_8_21_14_0_10_43_6</name>
    <dbReference type="NCBI Taxonomy" id="1974650"/>
    <lineage>
        <taxon>Bacteria</taxon>
        <taxon>Candidatus Magasanikiibacteriota</taxon>
    </lineage>
</organism>
<dbReference type="Gene3D" id="3.60.15.10">
    <property type="entry name" value="Ribonuclease Z/Hydroxyacylglutathione hydrolase-like"/>
    <property type="match status" value="1"/>
</dbReference>
<dbReference type="SUPFAM" id="SSF56281">
    <property type="entry name" value="Metallo-hydrolase/oxidoreductase"/>
    <property type="match status" value="1"/>
</dbReference>
<dbReference type="EMBL" id="PFBZ01000069">
    <property type="protein sequence ID" value="PIT86710.1"/>
    <property type="molecule type" value="Genomic_DNA"/>
</dbReference>
<protein>
    <recommendedName>
        <fullName evidence="3">Lactamase</fullName>
    </recommendedName>
</protein>